<evidence type="ECO:0000313" key="1">
    <source>
        <dbReference type="EMBL" id="CAB4159951.1"/>
    </source>
</evidence>
<dbReference type="SUPFAM" id="SSF51713">
    <property type="entry name" value="tRNA-guanine transglycosylase"/>
    <property type="match status" value="1"/>
</dbReference>
<reference evidence="1" key="1">
    <citation type="submission" date="2020-04" db="EMBL/GenBank/DDBJ databases">
        <authorList>
            <person name="Chiriac C."/>
            <person name="Salcher M."/>
            <person name="Ghai R."/>
            <person name="Kavagutti S V."/>
        </authorList>
    </citation>
    <scope>NUCLEOTIDE SEQUENCE</scope>
</reference>
<dbReference type="Gene3D" id="3.20.20.105">
    <property type="entry name" value="Queuine tRNA-ribosyltransferase-like"/>
    <property type="match status" value="1"/>
</dbReference>
<dbReference type="InterPro" id="IPR036511">
    <property type="entry name" value="TGT-like_sf"/>
</dbReference>
<accession>A0A6J5NRH3</accession>
<proteinExistence type="predicted"/>
<protein>
    <submittedName>
        <fullName evidence="1">Uncharacterized protein</fullName>
    </submittedName>
</protein>
<dbReference type="EMBL" id="LR796697">
    <property type="protein sequence ID" value="CAB4159951.1"/>
    <property type="molecule type" value="Genomic_DNA"/>
</dbReference>
<name>A0A6J5NRH3_9CAUD</name>
<dbReference type="GO" id="GO:0006400">
    <property type="term" value="P:tRNA modification"/>
    <property type="evidence" value="ECO:0007669"/>
    <property type="project" value="InterPro"/>
</dbReference>
<organism evidence="1">
    <name type="scientific">uncultured Caudovirales phage</name>
    <dbReference type="NCBI Taxonomy" id="2100421"/>
    <lineage>
        <taxon>Viruses</taxon>
        <taxon>Duplodnaviria</taxon>
        <taxon>Heunggongvirae</taxon>
        <taxon>Uroviricota</taxon>
        <taxon>Caudoviricetes</taxon>
        <taxon>Peduoviridae</taxon>
        <taxon>Maltschvirus</taxon>
        <taxon>Maltschvirus maltsch</taxon>
    </lineage>
</organism>
<gene>
    <name evidence="1" type="ORF">UFOVP723_18</name>
</gene>
<sequence>MNEQSKRFIYFPSLSAGSMVSAFKKDMKFESGDPVKFFDSRYPKDWRHPYFLITAGHHYKKMDFRDQMGLEKDVLVFGDSGGYQIATGALPYSNALREKIFHWLEANSDVAANLDIPPKTKYKNKFAECADISFDNFEWFEKHQSGKTKFLNMLQGSNTDEYTWWYHKFKHFDFQGWAIGGPQKLVDFMFAVSLMLKNREFENKRLEYVHLLGISKISDFFILATLQKLMNEHTGNRIYITTDSSSPGQYPVFGTYLHSANYKTQTFSELYFPKNAEYRRKSHIKQGKTGEVGIDLTQHVPCSLDCPACKDFTYELLGGKTAGGLDRYSQEAMPRMVVHNTHLYVQCAEEINQLVDSHVELLETVVPRDLYDVILSLHEMFADPDAAPQVYEKYIKTYKKFGGSSISTTDAENFNKFFKF</sequence>